<feature type="region of interest" description="Disordered" evidence="1">
    <location>
        <begin position="130"/>
        <end position="174"/>
    </location>
</feature>
<name>A0AAE8MVF1_9PEZI</name>
<dbReference type="EMBL" id="ONZQ02000004">
    <property type="protein sequence ID" value="SPO01026.1"/>
    <property type="molecule type" value="Genomic_DNA"/>
</dbReference>
<dbReference type="Proteomes" id="UP001187682">
    <property type="component" value="Unassembled WGS sequence"/>
</dbReference>
<feature type="compositionally biased region" description="Basic and acidic residues" evidence="1">
    <location>
        <begin position="130"/>
        <end position="139"/>
    </location>
</feature>
<evidence type="ECO:0000256" key="1">
    <source>
        <dbReference type="SAM" id="MobiDB-lite"/>
    </source>
</evidence>
<comment type="caution">
    <text evidence="3">The sequence shown here is derived from an EMBL/GenBank/DDBJ whole genome shotgun (WGS) entry which is preliminary data.</text>
</comment>
<dbReference type="PANTHER" id="PTHR36102">
    <property type="entry name" value="CHROMOSOME 10, WHOLE GENOME SHOTGUN SEQUENCE"/>
    <property type="match status" value="1"/>
</dbReference>
<feature type="region of interest" description="Disordered" evidence="1">
    <location>
        <begin position="508"/>
        <end position="531"/>
    </location>
</feature>
<dbReference type="PANTHER" id="PTHR36102:SF1">
    <property type="entry name" value="YDR124W-LIKE HELICAL BUNDLE DOMAIN-CONTAINING PROTEIN"/>
    <property type="match status" value="1"/>
</dbReference>
<feature type="compositionally biased region" description="Basic residues" evidence="1">
    <location>
        <begin position="151"/>
        <end position="160"/>
    </location>
</feature>
<feature type="compositionally biased region" description="Polar residues" evidence="1">
    <location>
        <begin position="397"/>
        <end position="410"/>
    </location>
</feature>
<gene>
    <name evidence="3" type="ORF">DNG_03774</name>
</gene>
<dbReference type="Pfam" id="PF11001">
    <property type="entry name" value="AFUB_07903_YDR124W_hel"/>
    <property type="match status" value="1"/>
</dbReference>
<feature type="compositionally biased region" description="Basic and acidic residues" evidence="1">
    <location>
        <begin position="1"/>
        <end position="10"/>
    </location>
</feature>
<accession>A0AAE8MVF1</accession>
<evidence type="ECO:0000313" key="3">
    <source>
        <dbReference type="EMBL" id="SPO01026.1"/>
    </source>
</evidence>
<dbReference type="AlphaFoldDB" id="A0AAE8MVF1"/>
<feature type="region of interest" description="Disordered" evidence="1">
    <location>
        <begin position="363"/>
        <end position="410"/>
    </location>
</feature>
<evidence type="ECO:0000259" key="2">
    <source>
        <dbReference type="Pfam" id="PF11001"/>
    </source>
</evidence>
<feature type="region of interest" description="Disordered" evidence="1">
    <location>
        <begin position="1"/>
        <end position="21"/>
    </location>
</feature>
<evidence type="ECO:0000313" key="4">
    <source>
        <dbReference type="Proteomes" id="UP001187682"/>
    </source>
</evidence>
<proteinExistence type="predicted"/>
<dbReference type="InterPro" id="IPR047092">
    <property type="entry name" value="AFUB_07903/YDR124W-like_hel"/>
</dbReference>
<reference evidence="3" key="1">
    <citation type="submission" date="2018-03" db="EMBL/GenBank/DDBJ databases">
        <authorList>
            <person name="Guldener U."/>
        </authorList>
    </citation>
    <scope>NUCLEOTIDE SEQUENCE</scope>
</reference>
<protein>
    <recommendedName>
        <fullName evidence="2">Subtelomeric hrmA-associated cluster protein AFUB-079030/YDR124W-like helical bundle domain-containing protein</fullName>
    </recommendedName>
</protein>
<organism evidence="3 4">
    <name type="scientific">Cephalotrichum gorgonifer</name>
    <dbReference type="NCBI Taxonomy" id="2041049"/>
    <lineage>
        <taxon>Eukaryota</taxon>
        <taxon>Fungi</taxon>
        <taxon>Dikarya</taxon>
        <taxon>Ascomycota</taxon>
        <taxon>Pezizomycotina</taxon>
        <taxon>Sordariomycetes</taxon>
        <taxon>Hypocreomycetidae</taxon>
        <taxon>Microascales</taxon>
        <taxon>Microascaceae</taxon>
        <taxon>Cephalotrichum</taxon>
    </lineage>
</organism>
<sequence length="626" mass="70110">MGREWSREQFTKQNHPWQQDRYNDQAQDGIRYANSHDVRRPPMGIDKALREHCNIPARAYFVGVILDDGTTAMFSGPGRLGPGSITKFFDVDEFSRCVEQAESGGVYDDQEYGADADSFRHGFGRDFSGRKLSERRRASGMDPFDNDPSHKTRKRHRSHAPRQALNDDNDPPMTMAVTKQGIRIGDSDLVWNFYQQRFKNCQQTACKVISKAWVKAVEPKKQSHHPYTGKDEKAPDWWPKPWGQTKDERVRHKEPDHLYKKERVHLLTHILRLVVEPAQKQHPDVQKSNLNVKKLEEATTEALSSFFSDPENPGNIKKRPYLDEIFKVARYEERYKNGEIDGDTEVFVMADDKLPEFYQVETDTSPKIHEKHDDQDPGTVRRGLSPVKQQVPPHSLLPTNGNPGSNVPSGMQSQSFLSDLPVRDGAHLSTPMVHADMNPEQQSSFIGGASMGGVAGTSIHHGATNLPMPEILTSPHDTPDRRHSLVFNQPSDFPGPANTTMYPQHWQSSSAAPATSPMYTSFSHQQAAPAQTYGTQPAIGIQQGQQQYIPQPYDPMARAPSFDPSHGQMFRAGVNQTGVGHAQGGYPGYLPSDTRGMAAPNIGAKVDNLSRSHMQSISQQSLVFSN</sequence>
<feature type="compositionally biased region" description="Basic and acidic residues" evidence="1">
    <location>
        <begin position="364"/>
        <end position="375"/>
    </location>
</feature>
<dbReference type="InterPro" id="IPR021264">
    <property type="entry name" value="AFUB_079030/YDR124W-like"/>
</dbReference>
<keyword evidence="4" id="KW-1185">Reference proteome</keyword>
<feature type="domain" description="Subtelomeric hrmA-associated cluster protein AFUB-079030/YDR124W-like helical bundle" evidence="2">
    <location>
        <begin position="183"/>
        <end position="330"/>
    </location>
</feature>